<evidence type="ECO:0008006" key="3">
    <source>
        <dbReference type="Google" id="ProtNLM"/>
    </source>
</evidence>
<proteinExistence type="predicted"/>
<name>A0A4R7VP86_9PSEU</name>
<dbReference type="Proteomes" id="UP000294927">
    <property type="component" value="Unassembled WGS sequence"/>
</dbReference>
<accession>A0A4R7VP86</accession>
<dbReference type="RefSeq" id="WP_133904279.1">
    <property type="nucleotide sequence ID" value="NZ_SOCP01000006.1"/>
</dbReference>
<keyword evidence="2" id="KW-1185">Reference proteome</keyword>
<dbReference type="AlphaFoldDB" id="A0A4R7VP86"/>
<reference evidence="1 2" key="1">
    <citation type="submission" date="2019-03" db="EMBL/GenBank/DDBJ databases">
        <title>Genomic Encyclopedia of Archaeal and Bacterial Type Strains, Phase II (KMG-II): from individual species to whole genera.</title>
        <authorList>
            <person name="Goeker M."/>
        </authorList>
    </citation>
    <scope>NUCLEOTIDE SEQUENCE [LARGE SCALE GENOMIC DNA]</scope>
    <source>
        <strain evidence="1 2">DSM 45499</strain>
    </source>
</reference>
<comment type="caution">
    <text evidence="1">The sequence shown here is derived from an EMBL/GenBank/DDBJ whole genome shotgun (WGS) entry which is preliminary data.</text>
</comment>
<gene>
    <name evidence="1" type="ORF">CLV71_106441</name>
</gene>
<dbReference type="OrthoDB" id="3262422at2"/>
<evidence type="ECO:0000313" key="2">
    <source>
        <dbReference type="Proteomes" id="UP000294927"/>
    </source>
</evidence>
<protein>
    <recommendedName>
        <fullName evidence="3">Excreted virulence factor EspC (Type VII ESX diderm)</fullName>
    </recommendedName>
</protein>
<organism evidence="1 2">
    <name type="scientific">Actinophytocola oryzae</name>
    <dbReference type="NCBI Taxonomy" id="502181"/>
    <lineage>
        <taxon>Bacteria</taxon>
        <taxon>Bacillati</taxon>
        <taxon>Actinomycetota</taxon>
        <taxon>Actinomycetes</taxon>
        <taxon>Pseudonocardiales</taxon>
        <taxon>Pseudonocardiaceae</taxon>
    </lineage>
</organism>
<dbReference type="EMBL" id="SOCP01000006">
    <property type="protein sequence ID" value="TDV51089.1"/>
    <property type="molecule type" value="Genomic_DNA"/>
</dbReference>
<sequence>MVSDGFEVDLDALDAAREQVGRLVEELNGPPRDVPSAETFGHDRLAEAVTEFADREKPGIATLTDETMALHRGLTEVVRAYRDEDEDGAGRFEDIAR</sequence>
<evidence type="ECO:0000313" key="1">
    <source>
        <dbReference type="EMBL" id="TDV51089.1"/>
    </source>
</evidence>